<evidence type="ECO:0000313" key="2">
    <source>
        <dbReference type="Proteomes" id="UP000092154"/>
    </source>
</evidence>
<evidence type="ECO:0000313" key="1">
    <source>
        <dbReference type="EMBL" id="OAX33557.1"/>
    </source>
</evidence>
<feature type="non-terminal residue" evidence="1">
    <location>
        <position position="1"/>
    </location>
</feature>
<accession>A0A1B7MLU4</accession>
<dbReference type="OrthoDB" id="2449121at2759"/>
<proteinExistence type="predicted"/>
<name>A0A1B7MLU4_9AGAM</name>
<dbReference type="InParanoid" id="A0A1B7MLU4"/>
<sequence>YGINTLKTNMPSAMQSVQLSTIRLWEHRMHRWMEAYHTGLDTKDAQFRVRQFSSTKYKSHRRAPEMLACAFN</sequence>
<dbReference type="Proteomes" id="UP000092154">
    <property type="component" value="Unassembled WGS sequence"/>
</dbReference>
<gene>
    <name evidence="1" type="ORF">K503DRAFT_700231</name>
</gene>
<organism evidence="1 2">
    <name type="scientific">Rhizopogon vinicolor AM-OR11-026</name>
    <dbReference type="NCBI Taxonomy" id="1314800"/>
    <lineage>
        <taxon>Eukaryota</taxon>
        <taxon>Fungi</taxon>
        <taxon>Dikarya</taxon>
        <taxon>Basidiomycota</taxon>
        <taxon>Agaricomycotina</taxon>
        <taxon>Agaricomycetes</taxon>
        <taxon>Agaricomycetidae</taxon>
        <taxon>Boletales</taxon>
        <taxon>Suillineae</taxon>
        <taxon>Rhizopogonaceae</taxon>
        <taxon>Rhizopogon</taxon>
    </lineage>
</organism>
<keyword evidence="2" id="KW-1185">Reference proteome</keyword>
<reference evidence="1 2" key="1">
    <citation type="submission" date="2016-06" db="EMBL/GenBank/DDBJ databases">
        <title>Comparative genomics of the ectomycorrhizal sister species Rhizopogon vinicolor and Rhizopogon vesiculosus (Basidiomycota: Boletales) reveals a divergence of the mating type B locus.</title>
        <authorList>
            <consortium name="DOE Joint Genome Institute"/>
            <person name="Mujic A.B."/>
            <person name="Kuo A."/>
            <person name="Tritt A."/>
            <person name="Lipzen A."/>
            <person name="Chen C."/>
            <person name="Johnson J."/>
            <person name="Sharma A."/>
            <person name="Barry K."/>
            <person name="Grigoriev I.V."/>
            <person name="Spatafora J.W."/>
        </authorList>
    </citation>
    <scope>NUCLEOTIDE SEQUENCE [LARGE SCALE GENOMIC DNA]</scope>
    <source>
        <strain evidence="1 2">AM-OR11-026</strain>
    </source>
</reference>
<protein>
    <submittedName>
        <fullName evidence="1">Uncharacterized protein</fullName>
    </submittedName>
</protein>
<dbReference type="AlphaFoldDB" id="A0A1B7MLU4"/>
<dbReference type="EMBL" id="KV448749">
    <property type="protein sequence ID" value="OAX33557.1"/>
    <property type="molecule type" value="Genomic_DNA"/>
</dbReference>